<dbReference type="AlphaFoldDB" id="A0A423PFS4"/>
<comment type="similarity">
    <text evidence="1">Belongs to the leucine-binding protein family.</text>
</comment>
<keyword evidence="6" id="KW-1185">Reference proteome</keyword>
<comment type="caution">
    <text evidence="5">The sequence shown here is derived from an EMBL/GenBank/DDBJ whole genome shotgun (WGS) entry which is preliminary data.</text>
</comment>
<evidence type="ECO:0000313" key="5">
    <source>
        <dbReference type="EMBL" id="ROO24442.1"/>
    </source>
</evidence>
<feature type="signal peptide" evidence="3">
    <location>
        <begin position="1"/>
        <end position="22"/>
    </location>
</feature>
<dbReference type="CDD" id="cd06327">
    <property type="entry name" value="PBP1_SBP-like"/>
    <property type="match status" value="1"/>
</dbReference>
<dbReference type="PANTHER" id="PTHR30483:SF6">
    <property type="entry name" value="PERIPLASMIC BINDING PROTEIN OF ABC TRANSPORTER FOR NATURAL AMINO ACIDS"/>
    <property type="match status" value="1"/>
</dbReference>
<accession>A0A423PFS4</accession>
<dbReference type="RefSeq" id="WP_123632093.1">
    <property type="nucleotide sequence ID" value="NZ_AYKH01000042.1"/>
</dbReference>
<sequence length="404" mass="42818">MNKSFLTALCATGALMFGAAQAADGPSDGSVKVGVLTDMSGVYAAIEGPGSVIAAEMAIEDFGGEVLGQPIELASADHQEKADVASSIARRWIDRDNVDMIVGMVNSAVGLAVQGLASDKQTITMNTGAGSQELTESQCSKYGIHYVYDTYALPVGTATAMVENGGKKWFFITADYTFGHSLQKSTARVVRELGGEVVGSVNAPLGTNDFSSYLLQASSSGADVIALANAGNDTVNAIKQAHEFGIVDRGQKLAGMLVFLSDVKALGLETAQGLQFTTAFYWDRTEKSREWSQRFLDKHGEMPTMVDAGVYSATLAYLKAVEAAGTDEADAVRAELGDMKINDFFVTDGSIEPNGLMPHDMYLVRVKQPSESEGPWDLLEVVSTIPADQAYIATEDSACPLLGE</sequence>
<dbReference type="PANTHER" id="PTHR30483">
    <property type="entry name" value="LEUCINE-SPECIFIC-BINDING PROTEIN"/>
    <property type="match status" value="1"/>
</dbReference>
<feature type="domain" description="Leucine-binding protein" evidence="4">
    <location>
        <begin position="30"/>
        <end position="367"/>
    </location>
</feature>
<dbReference type="Pfam" id="PF13458">
    <property type="entry name" value="Peripla_BP_6"/>
    <property type="match status" value="1"/>
</dbReference>
<dbReference type="InterPro" id="IPR028081">
    <property type="entry name" value="Leu-bd"/>
</dbReference>
<proteinExistence type="inferred from homology"/>
<dbReference type="EMBL" id="AYKH01000042">
    <property type="protein sequence ID" value="ROO24442.1"/>
    <property type="molecule type" value="Genomic_DNA"/>
</dbReference>
<evidence type="ECO:0000259" key="4">
    <source>
        <dbReference type="Pfam" id="PF13458"/>
    </source>
</evidence>
<organism evidence="5 6">
    <name type="scientific">Salinisphaera orenii MK-B5</name>
    <dbReference type="NCBI Taxonomy" id="856730"/>
    <lineage>
        <taxon>Bacteria</taxon>
        <taxon>Pseudomonadati</taxon>
        <taxon>Pseudomonadota</taxon>
        <taxon>Gammaproteobacteria</taxon>
        <taxon>Salinisphaerales</taxon>
        <taxon>Salinisphaeraceae</taxon>
        <taxon>Salinisphaera</taxon>
    </lineage>
</organism>
<evidence type="ECO:0000313" key="6">
    <source>
        <dbReference type="Proteomes" id="UP000283993"/>
    </source>
</evidence>
<keyword evidence="2 3" id="KW-0732">Signal</keyword>
<evidence type="ECO:0000256" key="2">
    <source>
        <dbReference type="ARBA" id="ARBA00022729"/>
    </source>
</evidence>
<evidence type="ECO:0000256" key="3">
    <source>
        <dbReference type="SAM" id="SignalP"/>
    </source>
</evidence>
<gene>
    <name evidence="5" type="ORF">SAOR_14700</name>
</gene>
<feature type="chain" id="PRO_5019118393" evidence="3">
    <location>
        <begin position="23"/>
        <end position="404"/>
    </location>
</feature>
<dbReference type="SUPFAM" id="SSF53822">
    <property type="entry name" value="Periplasmic binding protein-like I"/>
    <property type="match status" value="1"/>
</dbReference>
<dbReference type="Gene3D" id="3.40.50.2300">
    <property type="match status" value="2"/>
</dbReference>
<dbReference type="InterPro" id="IPR028082">
    <property type="entry name" value="Peripla_BP_I"/>
</dbReference>
<protein>
    <submittedName>
        <fullName evidence="5">ABC transporter permease</fullName>
    </submittedName>
</protein>
<dbReference type="Proteomes" id="UP000283993">
    <property type="component" value="Unassembled WGS sequence"/>
</dbReference>
<evidence type="ECO:0000256" key="1">
    <source>
        <dbReference type="ARBA" id="ARBA00010062"/>
    </source>
</evidence>
<reference evidence="5 6" key="1">
    <citation type="submission" date="2013-10" db="EMBL/GenBank/DDBJ databases">
        <title>Salinisphaera orenii MK-B5 Genome Sequencing.</title>
        <authorList>
            <person name="Lai Q."/>
            <person name="Li C."/>
            <person name="Shao Z."/>
        </authorList>
    </citation>
    <scope>NUCLEOTIDE SEQUENCE [LARGE SCALE GENOMIC DNA]</scope>
    <source>
        <strain evidence="5 6">MK-B5</strain>
    </source>
</reference>
<name>A0A423PFS4_9GAMM</name>
<dbReference type="InterPro" id="IPR051010">
    <property type="entry name" value="BCAA_transport"/>
</dbReference>